<evidence type="ECO:0000259" key="3">
    <source>
        <dbReference type="PROSITE" id="PS50033"/>
    </source>
</evidence>
<comment type="caution">
    <text evidence="4">The sequence shown here is derived from an EMBL/GenBank/DDBJ whole genome shotgun (WGS) entry which is preliminary data.</text>
</comment>
<feature type="domain" description="UBX" evidence="3">
    <location>
        <begin position="137"/>
        <end position="171"/>
    </location>
</feature>
<reference evidence="5" key="2">
    <citation type="journal article" date="2017" name="J. Anim. Genet.">
        <title>Multiple reference genome sequences of hot pepper reveal the massive evolution of plant disease resistance genes by retroduplication.</title>
        <authorList>
            <person name="Kim S."/>
            <person name="Park J."/>
            <person name="Yeom S.-I."/>
            <person name="Kim Y.-M."/>
            <person name="Seo E."/>
            <person name="Kim K.-T."/>
            <person name="Kim M.-S."/>
            <person name="Lee J.M."/>
            <person name="Cheong K."/>
            <person name="Shin H.-S."/>
            <person name="Kim S.-B."/>
            <person name="Han K."/>
            <person name="Lee J."/>
            <person name="Park M."/>
            <person name="Lee H.-A."/>
            <person name="Lee H.-Y."/>
            <person name="Lee Y."/>
            <person name="Oh S."/>
            <person name="Lee J.H."/>
            <person name="Choi E."/>
            <person name="Choi E."/>
            <person name="Lee S.E."/>
            <person name="Jeon J."/>
            <person name="Kim H."/>
            <person name="Choi G."/>
            <person name="Song H."/>
            <person name="Lee J."/>
            <person name="Lee S.-C."/>
            <person name="Kwon J.-K."/>
            <person name="Lee H.-Y."/>
            <person name="Koo N."/>
            <person name="Hong Y."/>
            <person name="Kim R.W."/>
            <person name="Kang W.-H."/>
            <person name="Huh J.H."/>
            <person name="Kang B.-C."/>
            <person name="Yang T.-J."/>
            <person name="Lee Y.-H."/>
            <person name="Bennetzen J.L."/>
            <person name="Choi D."/>
        </authorList>
    </citation>
    <scope>NUCLEOTIDE SEQUENCE [LARGE SCALE GENOMIC DNA]</scope>
    <source>
        <strain evidence="5">cv. PBC81</strain>
    </source>
</reference>
<feature type="transmembrane region" description="Helical" evidence="2">
    <location>
        <begin position="209"/>
        <end position="227"/>
    </location>
</feature>
<reference evidence="4 5" key="1">
    <citation type="journal article" date="2017" name="Genome Biol.">
        <title>New reference genome sequences of hot pepper reveal the massive evolution of plant disease-resistance genes by retroduplication.</title>
        <authorList>
            <person name="Kim S."/>
            <person name="Park J."/>
            <person name="Yeom S.I."/>
            <person name="Kim Y.M."/>
            <person name="Seo E."/>
            <person name="Kim K.T."/>
            <person name="Kim M.S."/>
            <person name="Lee J.M."/>
            <person name="Cheong K."/>
            <person name="Shin H.S."/>
            <person name="Kim S.B."/>
            <person name="Han K."/>
            <person name="Lee J."/>
            <person name="Park M."/>
            <person name="Lee H.A."/>
            <person name="Lee H.Y."/>
            <person name="Lee Y."/>
            <person name="Oh S."/>
            <person name="Lee J.H."/>
            <person name="Choi E."/>
            <person name="Choi E."/>
            <person name="Lee S.E."/>
            <person name="Jeon J."/>
            <person name="Kim H."/>
            <person name="Choi G."/>
            <person name="Song H."/>
            <person name="Lee J."/>
            <person name="Lee S.C."/>
            <person name="Kwon J.K."/>
            <person name="Lee H.Y."/>
            <person name="Koo N."/>
            <person name="Hong Y."/>
            <person name="Kim R.W."/>
            <person name="Kang W.H."/>
            <person name="Huh J.H."/>
            <person name="Kang B.C."/>
            <person name="Yang T.J."/>
            <person name="Lee Y.H."/>
            <person name="Bennetzen J.L."/>
            <person name="Choi D."/>
        </authorList>
    </citation>
    <scope>NUCLEOTIDE SEQUENCE [LARGE SCALE GENOMIC DNA]</scope>
    <source>
        <strain evidence="5">cv. PBC81</strain>
    </source>
</reference>
<dbReference type="GO" id="GO:0005783">
    <property type="term" value="C:endoplasmic reticulum"/>
    <property type="evidence" value="ECO:0007669"/>
    <property type="project" value="TreeGrafter"/>
</dbReference>
<sequence>MGGTGERSAADLGGDGAVTVLVRRRGREIVDRERRQRRCQRRCRCGRISVWERNLVTEGVAVERTFSGGLTDAAYRAALEADQVGVFRIQICLSPLQEKKEEEEAPVRAAHETAEREAALVKMYQDKLLSLDPEPEKGPDITQVLVQFPSGERKERRFHCTTTLQSLHDYLNYSISSQVVSMFGTDDLKRSLCLQEELYRKVEELGDMYSVYLYLNIFLLGYVGILSEG</sequence>
<keyword evidence="1" id="KW-0833">Ubl conjugation pathway</keyword>
<dbReference type="AlphaFoldDB" id="A0A2G2WA69"/>
<name>A0A2G2WA69_CAPBA</name>
<evidence type="ECO:0000313" key="5">
    <source>
        <dbReference type="Proteomes" id="UP000224567"/>
    </source>
</evidence>
<keyword evidence="2" id="KW-0812">Transmembrane</keyword>
<dbReference type="SUPFAM" id="SSF54236">
    <property type="entry name" value="Ubiquitin-like"/>
    <property type="match status" value="1"/>
</dbReference>
<protein>
    <recommendedName>
        <fullName evidence="3">UBX domain-containing protein</fullName>
    </recommendedName>
</protein>
<dbReference type="Proteomes" id="UP000224567">
    <property type="component" value="Unassembled WGS sequence"/>
</dbReference>
<dbReference type="PROSITE" id="PS50033">
    <property type="entry name" value="UBX"/>
    <property type="match status" value="1"/>
</dbReference>
<dbReference type="GO" id="GO:0036503">
    <property type="term" value="P:ERAD pathway"/>
    <property type="evidence" value="ECO:0007669"/>
    <property type="project" value="TreeGrafter"/>
</dbReference>
<evidence type="ECO:0000256" key="1">
    <source>
        <dbReference type="ARBA" id="ARBA00022786"/>
    </source>
</evidence>
<gene>
    <name evidence="4" type="ORF">CQW23_16149</name>
</gene>
<organism evidence="4 5">
    <name type="scientific">Capsicum baccatum</name>
    <name type="common">Peruvian pepper</name>
    <dbReference type="NCBI Taxonomy" id="33114"/>
    <lineage>
        <taxon>Eukaryota</taxon>
        <taxon>Viridiplantae</taxon>
        <taxon>Streptophyta</taxon>
        <taxon>Embryophyta</taxon>
        <taxon>Tracheophyta</taxon>
        <taxon>Spermatophyta</taxon>
        <taxon>Magnoliopsida</taxon>
        <taxon>eudicotyledons</taxon>
        <taxon>Gunneridae</taxon>
        <taxon>Pentapetalae</taxon>
        <taxon>asterids</taxon>
        <taxon>lamiids</taxon>
        <taxon>Solanales</taxon>
        <taxon>Solanaceae</taxon>
        <taxon>Solanoideae</taxon>
        <taxon>Capsiceae</taxon>
        <taxon>Capsicum</taxon>
    </lineage>
</organism>
<keyword evidence="2" id="KW-1133">Transmembrane helix</keyword>
<keyword evidence="2" id="KW-0472">Membrane</keyword>
<dbReference type="EMBL" id="MLFT02000007">
    <property type="protein sequence ID" value="PHT42124.1"/>
    <property type="molecule type" value="Genomic_DNA"/>
</dbReference>
<dbReference type="InterPro" id="IPR029071">
    <property type="entry name" value="Ubiquitin-like_domsf"/>
</dbReference>
<dbReference type="GO" id="GO:0043130">
    <property type="term" value="F:ubiquitin binding"/>
    <property type="evidence" value="ECO:0007669"/>
    <property type="project" value="TreeGrafter"/>
</dbReference>
<proteinExistence type="predicted"/>
<dbReference type="InterPro" id="IPR050730">
    <property type="entry name" value="UBX_domain-protein"/>
</dbReference>
<keyword evidence="5" id="KW-1185">Reference proteome</keyword>
<dbReference type="PANTHER" id="PTHR23322">
    <property type="entry name" value="FAS-ASSOCIATED PROTEIN"/>
    <property type="match status" value="1"/>
</dbReference>
<accession>A0A2G2WA69</accession>
<dbReference type="STRING" id="33114.A0A2G2WA69"/>
<dbReference type="PANTHER" id="PTHR23322:SF1">
    <property type="entry name" value="FAS-ASSOCIATED FACTOR 2"/>
    <property type="match status" value="1"/>
</dbReference>
<dbReference type="Gene3D" id="3.10.20.90">
    <property type="entry name" value="Phosphatidylinositol 3-kinase Catalytic Subunit, Chain A, domain 1"/>
    <property type="match status" value="1"/>
</dbReference>
<dbReference type="InterPro" id="IPR001012">
    <property type="entry name" value="UBX_dom"/>
</dbReference>
<evidence type="ECO:0000256" key="2">
    <source>
        <dbReference type="SAM" id="Phobius"/>
    </source>
</evidence>
<dbReference type="OrthoDB" id="1026733at2759"/>
<evidence type="ECO:0000313" key="4">
    <source>
        <dbReference type="EMBL" id="PHT42124.1"/>
    </source>
</evidence>